<protein>
    <submittedName>
        <fullName evidence="2">DUF3131 domain-containing protein</fullName>
    </submittedName>
</protein>
<gene>
    <name evidence="2" type="ORF">KTO63_12420</name>
</gene>
<evidence type="ECO:0000259" key="1">
    <source>
        <dbReference type="Pfam" id="PF10091"/>
    </source>
</evidence>
<sequence length="437" mass="50093">MLFAALSCIAQKKQSQAFDPTKRPKNLSDTALLELVQKQTFKYFWDFGHPVSGLARERSNTSFDYGDEVVTTGGSGFGIMSIIVAAERGWITREQAAERMSKIVKFLWKADAFHGAFPHWMNGESGKVIRFGRKDDGADLVETSFLFEGLLCARQYFSKDNKTEHEIRDRINWMWGEIEWNWFSRDGQDVLYWHWSPNNGWVMNFPLRGFNECLITYVLAASSDNHPVGANVYHRGWAQSDFFKNGKEFYGIKLPLGFDYGGPLFFSHYSFVGLDPHGLKDQYADYWEQNRNHTLINREHCIRNPNHFKGYGPGCWGLTASDTYNGYNAHSPTNDFGTITPTAALSAFPYTPEYSMQALKHFYNDLGDKIWGEYGFVDAFNETQNWYADSYLAIDQGPIIVMIENYRTGLLWKLFMSCPEVKNGLKKLGFESPSLAK</sequence>
<dbReference type="PIRSF" id="PIRSF028431">
    <property type="entry name" value="UCP028431"/>
    <property type="match status" value="1"/>
</dbReference>
<organism evidence="2 3">
    <name type="scientific">Pinibacter aurantiacus</name>
    <dbReference type="NCBI Taxonomy" id="2851599"/>
    <lineage>
        <taxon>Bacteria</taxon>
        <taxon>Pseudomonadati</taxon>
        <taxon>Bacteroidota</taxon>
        <taxon>Chitinophagia</taxon>
        <taxon>Chitinophagales</taxon>
        <taxon>Chitinophagaceae</taxon>
        <taxon>Pinibacter</taxon>
    </lineage>
</organism>
<dbReference type="EMBL" id="JAHSPG010000008">
    <property type="protein sequence ID" value="MBV4357959.1"/>
    <property type="molecule type" value="Genomic_DNA"/>
</dbReference>
<name>A0A9E2SB49_9BACT</name>
<feature type="domain" description="Glycoamylase-like" evidence="1">
    <location>
        <begin position="204"/>
        <end position="419"/>
    </location>
</feature>
<dbReference type="Pfam" id="PF10091">
    <property type="entry name" value="Glycoamylase"/>
    <property type="match status" value="1"/>
</dbReference>
<dbReference type="AlphaFoldDB" id="A0A9E2SB49"/>
<keyword evidence="3" id="KW-1185">Reference proteome</keyword>
<accession>A0A9E2SB49</accession>
<dbReference type="Proteomes" id="UP000812270">
    <property type="component" value="Unassembled WGS sequence"/>
</dbReference>
<comment type="caution">
    <text evidence="2">The sequence shown here is derived from an EMBL/GenBank/DDBJ whole genome shotgun (WGS) entry which is preliminary data.</text>
</comment>
<dbReference type="InterPro" id="IPR016883">
    <property type="entry name" value="UCP028431"/>
</dbReference>
<proteinExistence type="predicted"/>
<evidence type="ECO:0000313" key="3">
    <source>
        <dbReference type="Proteomes" id="UP000812270"/>
    </source>
</evidence>
<evidence type="ECO:0000313" key="2">
    <source>
        <dbReference type="EMBL" id="MBV4357959.1"/>
    </source>
</evidence>
<reference evidence="2" key="1">
    <citation type="submission" date="2021-06" db="EMBL/GenBank/DDBJ databases">
        <authorList>
            <person name="Huq M.A."/>
        </authorList>
    </citation>
    <scope>NUCLEOTIDE SEQUENCE</scope>
    <source>
        <strain evidence="2">MAH-26</strain>
    </source>
</reference>
<dbReference type="InterPro" id="IPR019282">
    <property type="entry name" value="Glycoamylase-like_cons_dom"/>
</dbReference>